<keyword evidence="4" id="KW-0862">Zinc</keyword>
<dbReference type="GO" id="GO:0043039">
    <property type="term" value="P:tRNA aminoacylation"/>
    <property type="evidence" value="ECO:0007669"/>
    <property type="project" value="InterPro"/>
</dbReference>
<comment type="cofactor">
    <cofactor evidence="1">
        <name>Zn(2+)</name>
        <dbReference type="ChEBI" id="CHEBI:29105"/>
    </cofactor>
</comment>
<evidence type="ECO:0000313" key="6">
    <source>
        <dbReference type="EMBL" id="SCU90353.1"/>
    </source>
</evidence>
<dbReference type="AlphaFoldDB" id="A0A1G4JJ64"/>
<dbReference type="Gene3D" id="2.40.30.130">
    <property type="match status" value="1"/>
</dbReference>
<keyword evidence="3" id="KW-0479">Metal-binding</keyword>
<dbReference type="FunFam" id="2.40.30.130:FF:000016">
    <property type="entry name" value="YNL040W-like protein"/>
    <property type="match status" value="1"/>
</dbReference>
<dbReference type="InterPro" id="IPR018163">
    <property type="entry name" value="Thr/Ala-tRNA-synth_IIc_edit"/>
</dbReference>
<dbReference type="Pfam" id="PF07973">
    <property type="entry name" value="tRNA_SAD"/>
    <property type="match status" value="1"/>
</dbReference>
<evidence type="ECO:0000256" key="1">
    <source>
        <dbReference type="ARBA" id="ARBA00001947"/>
    </source>
</evidence>
<dbReference type="PANTHER" id="PTHR43462">
    <property type="entry name" value="ALANYL-TRNA EDITING PROTEIN"/>
    <property type="match status" value="1"/>
</dbReference>
<organism evidence="6 7">
    <name type="scientific">Lachancea meyersii CBS 8951</name>
    <dbReference type="NCBI Taxonomy" id="1266667"/>
    <lineage>
        <taxon>Eukaryota</taxon>
        <taxon>Fungi</taxon>
        <taxon>Dikarya</taxon>
        <taxon>Ascomycota</taxon>
        <taxon>Saccharomycotina</taxon>
        <taxon>Saccharomycetes</taxon>
        <taxon>Saccharomycetales</taxon>
        <taxon>Saccharomycetaceae</taxon>
        <taxon>Lachancea</taxon>
    </lineage>
</organism>
<dbReference type="SMART" id="SM00863">
    <property type="entry name" value="tRNA_SAD"/>
    <property type="match status" value="1"/>
</dbReference>
<dbReference type="PROSITE" id="PS51257">
    <property type="entry name" value="PROKAR_LIPOPROTEIN"/>
    <property type="match status" value="1"/>
</dbReference>
<dbReference type="OrthoDB" id="288942at2759"/>
<dbReference type="SUPFAM" id="SSF55186">
    <property type="entry name" value="ThrRS/AlaRS common domain"/>
    <property type="match status" value="1"/>
</dbReference>
<evidence type="ECO:0000256" key="2">
    <source>
        <dbReference type="ARBA" id="ARBA00008429"/>
    </source>
</evidence>
<reference evidence="7" key="1">
    <citation type="submission" date="2016-03" db="EMBL/GenBank/DDBJ databases">
        <authorList>
            <person name="Devillers Hugo."/>
        </authorList>
    </citation>
    <scope>NUCLEOTIDE SEQUENCE [LARGE SCALE GENOMIC DNA]</scope>
</reference>
<dbReference type="PANTHER" id="PTHR43462:SF1">
    <property type="entry name" value="ALANYL-TRNA EDITING PROTEIN AARSD1"/>
    <property type="match status" value="1"/>
</dbReference>
<dbReference type="GO" id="GO:0004812">
    <property type="term" value="F:aminoacyl-tRNA ligase activity"/>
    <property type="evidence" value="ECO:0007669"/>
    <property type="project" value="InterPro"/>
</dbReference>
<gene>
    <name evidence="6" type="ORF">LAME_0E08174G</name>
</gene>
<dbReference type="GO" id="GO:0002196">
    <property type="term" value="F:Ser-tRNA(Ala) deacylase activity"/>
    <property type="evidence" value="ECO:0007669"/>
    <property type="project" value="TreeGrafter"/>
</dbReference>
<dbReference type="InterPro" id="IPR009000">
    <property type="entry name" value="Transl_B-barrel_sf"/>
</dbReference>
<feature type="domain" description="Threonyl/alanyl tRNA synthetase SAD" evidence="5">
    <location>
        <begin position="213"/>
        <end position="257"/>
    </location>
</feature>
<evidence type="ECO:0000256" key="3">
    <source>
        <dbReference type="ARBA" id="ARBA00022723"/>
    </source>
</evidence>
<comment type="similarity">
    <text evidence="2">Belongs to the class-II aminoacyl-tRNA synthetase family. Alax-L subfamily.</text>
</comment>
<evidence type="ECO:0000256" key="4">
    <source>
        <dbReference type="ARBA" id="ARBA00022833"/>
    </source>
</evidence>
<dbReference type="GO" id="GO:0005524">
    <property type="term" value="F:ATP binding"/>
    <property type="evidence" value="ECO:0007669"/>
    <property type="project" value="InterPro"/>
</dbReference>
<dbReference type="EMBL" id="LT598481">
    <property type="protein sequence ID" value="SCU90353.1"/>
    <property type="molecule type" value="Genomic_DNA"/>
</dbReference>
<sequence>MTKQAAPPTVVGSLACQRDSFLSKSFPTTVLKCTAVTAKNNEQYEIEFQDTILFPEGGGQPGDSGFIIVNGHLAEAQKIAVSQVVRKGLYAVHYVDQPVEPGTQVLLEVDWKRRMDHMQQHTGQHLVSAILEREWTLKTLSWSMGGVSSTNRKTAPEPSALFNQIEIGRKLSAQELARLSDLCNEYTTVKAQEISVVRQSSDDAEIDAEKGAMRTVHIGQLDANPCCGTHLQNTAQIGPILFSPFQSSVRGSNFRIQFMCGARVLRYANFTHELAGRSKALLSCTEAEIPEKIEQQRSTLQKATKKEQYLTKKMAEFATSSLVDALNAEPPNKAHLCLDEFGNVAMLTEIQKQLLSQIENNKIEHYKIVLCARDKATNSGAVMILADSGDDLSVIASDLTKIAQKLKGGGGKKGGKWQGKVTEFGNLEWESLTNYLDENF</sequence>
<protein>
    <submittedName>
        <fullName evidence="6">LAME_0E08174g1_1</fullName>
    </submittedName>
</protein>
<dbReference type="Gene3D" id="3.30.980.10">
    <property type="entry name" value="Threonyl-trna Synthetase, Chain A, domain 2"/>
    <property type="match status" value="1"/>
</dbReference>
<dbReference type="InterPro" id="IPR051335">
    <property type="entry name" value="Alanyl-tRNA_Editing_Enzymes"/>
</dbReference>
<accession>A0A1G4JJ64</accession>
<dbReference type="GO" id="GO:0046872">
    <property type="term" value="F:metal ion binding"/>
    <property type="evidence" value="ECO:0007669"/>
    <property type="project" value="UniProtKB-KW"/>
</dbReference>
<name>A0A1G4JJ64_9SACH</name>
<dbReference type="Proteomes" id="UP000191144">
    <property type="component" value="Chromosome E"/>
</dbReference>
<evidence type="ECO:0000259" key="5">
    <source>
        <dbReference type="SMART" id="SM00863"/>
    </source>
</evidence>
<dbReference type="InterPro" id="IPR012947">
    <property type="entry name" value="tRNA_SAD"/>
</dbReference>
<evidence type="ECO:0000313" key="7">
    <source>
        <dbReference type="Proteomes" id="UP000191144"/>
    </source>
</evidence>
<dbReference type="SUPFAM" id="SSF50447">
    <property type="entry name" value="Translation proteins"/>
    <property type="match status" value="1"/>
</dbReference>
<keyword evidence="7" id="KW-1185">Reference proteome</keyword>
<proteinExistence type="inferred from homology"/>